<feature type="compositionally biased region" description="Acidic residues" evidence="3">
    <location>
        <begin position="41"/>
        <end position="53"/>
    </location>
</feature>
<dbReference type="GO" id="GO:0005524">
    <property type="term" value="F:ATP binding"/>
    <property type="evidence" value="ECO:0007669"/>
    <property type="project" value="InterPro"/>
</dbReference>
<proteinExistence type="predicted"/>
<keyword evidence="5" id="KW-1185">Reference proteome</keyword>
<dbReference type="InterPro" id="IPR038718">
    <property type="entry name" value="SNF2-like_sf"/>
</dbReference>
<organism evidence="5 6">
    <name type="scientific">Pyricularia grisea</name>
    <name type="common">Crabgrass-specific blast fungus</name>
    <name type="synonym">Magnaporthe grisea</name>
    <dbReference type="NCBI Taxonomy" id="148305"/>
    <lineage>
        <taxon>Eukaryota</taxon>
        <taxon>Fungi</taxon>
        <taxon>Dikarya</taxon>
        <taxon>Ascomycota</taxon>
        <taxon>Pezizomycotina</taxon>
        <taxon>Sordariomycetes</taxon>
        <taxon>Sordariomycetidae</taxon>
        <taxon>Magnaporthales</taxon>
        <taxon>Pyriculariaceae</taxon>
        <taxon>Pyricularia</taxon>
    </lineage>
</organism>
<evidence type="ECO:0000256" key="3">
    <source>
        <dbReference type="SAM" id="MobiDB-lite"/>
    </source>
</evidence>
<dbReference type="Gene3D" id="3.40.50.10810">
    <property type="entry name" value="Tandem AAA-ATPase domain"/>
    <property type="match status" value="1"/>
</dbReference>
<keyword evidence="1" id="KW-0547">Nucleotide-binding</keyword>
<dbReference type="InterPro" id="IPR000330">
    <property type="entry name" value="SNF2_N"/>
</dbReference>
<dbReference type="SUPFAM" id="SSF52540">
    <property type="entry name" value="P-loop containing nucleoside triphosphate hydrolases"/>
    <property type="match status" value="1"/>
</dbReference>
<feature type="domain" description="SNF2 N-terminal" evidence="4">
    <location>
        <begin position="143"/>
        <end position="249"/>
    </location>
</feature>
<reference evidence="6" key="1">
    <citation type="journal article" date="2019" name="Mol. Biol. Evol.">
        <title>Blast fungal genomes show frequent chromosomal changes, gene gains and losses, and effector gene turnover.</title>
        <authorList>
            <person name="Gomez Luciano L.B."/>
            <person name="Jason Tsai I."/>
            <person name="Chuma I."/>
            <person name="Tosa Y."/>
            <person name="Chen Y.H."/>
            <person name="Li J.Y."/>
            <person name="Li M.Y."/>
            <person name="Jade Lu M.Y."/>
            <person name="Nakayashiki H."/>
            <person name="Li W.H."/>
        </authorList>
    </citation>
    <scope>NUCLEOTIDE SEQUENCE</scope>
    <source>
        <strain evidence="6">NI907</strain>
    </source>
</reference>
<dbReference type="Pfam" id="PF00176">
    <property type="entry name" value="SNF2-rel_dom"/>
    <property type="match status" value="1"/>
</dbReference>
<dbReference type="RefSeq" id="XP_030977808.1">
    <property type="nucleotide sequence ID" value="XM_031129461.1"/>
</dbReference>
<keyword evidence="2" id="KW-0067">ATP-binding</keyword>
<feature type="region of interest" description="Disordered" evidence="3">
    <location>
        <begin position="34"/>
        <end position="54"/>
    </location>
</feature>
<evidence type="ECO:0000256" key="1">
    <source>
        <dbReference type="ARBA" id="ARBA00022741"/>
    </source>
</evidence>
<dbReference type="InterPro" id="IPR027417">
    <property type="entry name" value="P-loop_NTPase"/>
</dbReference>
<protein>
    <recommendedName>
        <fullName evidence="4">SNF2 N-terminal domain-containing protein</fullName>
    </recommendedName>
</protein>
<evidence type="ECO:0000259" key="4">
    <source>
        <dbReference type="Pfam" id="PF00176"/>
    </source>
</evidence>
<dbReference type="Proteomes" id="UP000515153">
    <property type="component" value="Unplaced"/>
</dbReference>
<sequence length="291" mass="33298">MDNATEYGAEVQRLAGEIDDALDILRIHNPKEDPFELLDYGSDEDTSDEEDDVSDIKDWPEDIVDASGPYDHKLLPEGTVPVIRVDNYFSEKWKAMITSLRSQKPIDQPKFMETKLHDYQRLGVATSFTFAYWHWLIVSVHRKLKWILENGPLDGAILGDMMGLGKKIQAMTACKLLQHHRGCTNLIVTSASSAPKWEAEIMRHLNEVQSKLLYPWQFYDLPSFMQVKSGKWAWVIVTYEQLVQLFKKAKKAEEAATKAIEKGEPAVKEDCSFYSPGWDLANTLIRFLVVD</sequence>
<evidence type="ECO:0000256" key="2">
    <source>
        <dbReference type="ARBA" id="ARBA00022840"/>
    </source>
</evidence>
<evidence type="ECO:0000313" key="5">
    <source>
        <dbReference type="Proteomes" id="UP000515153"/>
    </source>
</evidence>
<dbReference type="AlphaFoldDB" id="A0A6P8ASC4"/>
<reference evidence="6" key="2">
    <citation type="submission" date="2019-10" db="EMBL/GenBank/DDBJ databases">
        <authorList>
            <consortium name="NCBI Genome Project"/>
        </authorList>
    </citation>
    <scope>NUCLEOTIDE SEQUENCE</scope>
    <source>
        <strain evidence="6">NI907</strain>
    </source>
</reference>
<name>A0A6P8ASC4_PYRGI</name>
<dbReference type="KEGG" id="pgri:PgNI_09477"/>
<evidence type="ECO:0000313" key="6">
    <source>
        <dbReference type="RefSeq" id="XP_030977808.1"/>
    </source>
</evidence>
<dbReference type="GeneID" id="41964369"/>
<gene>
    <name evidence="6" type="ORF">PgNI_09477</name>
</gene>
<reference evidence="6" key="3">
    <citation type="submission" date="2025-08" db="UniProtKB">
        <authorList>
            <consortium name="RefSeq"/>
        </authorList>
    </citation>
    <scope>IDENTIFICATION</scope>
    <source>
        <strain evidence="6">NI907</strain>
    </source>
</reference>
<accession>A0A6P8ASC4</accession>